<dbReference type="AlphaFoldDB" id="A9NZF3"/>
<evidence type="ECO:0000259" key="9">
    <source>
        <dbReference type="SMART" id="SM00768"/>
    </source>
</evidence>
<keyword evidence="4 8" id="KW-0732">Signal</keyword>
<keyword evidence="7" id="KW-0325">Glycoprotein</keyword>
<feature type="domain" description="X8" evidence="9">
    <location>
        <begin position="71"/>
        <end position="156"/>
    </location>
</feature>
<reference evidence="10" key="1">
    <citation type="journal article" date="2008" name="BMC Genomics">
        <title>A conifer genomics resource of 200,000 spruce (Picea spp.) ESTs and 6,464 high-quality, sequence-finished full-length cDNAs for Sitka spruce (Picea sitchensis).</title>
        <authorList>
            <person name="Ralph S.G."/>
            <person name="Chun H.J."/>
            <person name="Kolosova N."/>
            <person name="Cooper D."/>
            <person name="Oddy C."/>
            <person name="Ritland C.E."/>
            <person name="Kirkpatrick R."/>
            <person name="Moore R."/>
            <person name="Barber S."/>
            <person name="Holt R.A."/>
            <person name="Jones S.J."/>
            <person name="Marra M.A."/>
            <person name="Douglas C.J."/>
            <person name="Ritland K."/>
            <person name="Bohlmann J."/>
        </authorList>
    </citation>
    <scope>NUCLEOTIDE SEQUENCE</scope>
    <source>
        <tissue evidence="10">Green portion of the leader tissue</tissue>
    </source>
</reference>
<evidence type="ECO:0000256" key="6">
    <source>
        <dbReference type="ARBA" id="ARBA00023157"/>
    </source>
</evidence>
<feature type="chain" id="PRO_5002741994" description="X8 domain-containing protein" evidence="8">
    <location>
        <begin position="27"/>
        <end position="212"/>
    </location>
</feature>
<sequence>MAASIMAVALCGLVFLLLCGLSSCSAGFGKQKLYSGSRGNDTNLAAEEASFFLGNDSSTPTPSTPTSAGTTWCVAKNNVGDSTLQVALDYACGLGGADCTAIQQGGVCFDPDNVQAHASYAFNSYYVKNGMLPGTCDFAGSAAPTTNNPSFGKCMFETSTGSSSITSSTGGSITGAMGPSTFNPNGATFMVPPLLISTIIYISATVCNVWAY</sequence>
<dbReference type="GO" id="GO:0098552">
    <property type="term" value="C:side of membrane"/>
    <property type="evidence" value="ECO:0007669"/>
    <property type="project" value="UniProtKB-KW"/>
</dbReference>
<organism evidence="10">
    <name type="scientific">Picea sitchensis</name>
    <name type="common">Sitka spruce</name>
    <name type="synonym">Pinus sitchensis</name>
    <dbReference type="NCBI Taxonomy" id="3332"/>
    <lineage>
        <taxon>Eukaryota</taxon>
        <taxon>Viridiplantae</taxon>
        <taxon>Streptophyta</taxon>
        <taxon>Embryophyta</taxon>
        <taxon>Tracheophyta</taxon>
        <taxon>Spermatophyta</taxon>
        <taxon>Pinopsida</taxon>
        <taxon>Pinidae</taxon>
        <taxon>Conifers I</taxon>
        <taxon>Pinales</taxon>
        <taxon>Pinaceae</taxon>
        <taxon>Picea</taxon>
    </lineage>
</organism>
<dbReference type="InterPro" id="IPR044788">
    <property type="entry name" value="X8_dom_prot"/>
</dbReference>
<dbReference type="EMBL" id="EF086758">
    <property type="protein sequence ID" value="ABK26014.1"/>
    <property type="molecule type" value="mRNA"/>
</dbReference>
<protein>
    <recommendedName>
        <fullName evidence="9">X8 domain-containing protein</fullName>
    </recommendedName>
</protein>
<evidence type="ECO:0000256" key="2">
    <source>
        <dbReference type="ARBA" id="ARBA00022475"/>
    </source>
</evidence>
<dbReference type="Gene3D" id="1.20.58.1040">
    <property type="match status" value="1"/>
</dbReference>
<dbReference type="OMA" id="YISATVC"/>
<dbReference type="SMART" id="SM00768">
    <property type="entry name" value="X8"/>
    <property type="match status" value="1"/>
</dbReference>
<evidence type="ECO:0000313" key="10">
    <source>
        <dbReference type="EMBL" id="ABK26014.1"/>
    </source>
</evidence>
<dbReference type="PANTHER" id="PTHR31044:SF52">
    <property type="entry name" value="OS01G0631500 PROTEIN"/>
    <property type="match status" value="1"/>
</dbReference>
<feature type="signal peptide" evidence="8">
    <location>
        <begin position="1"/>
        <end position="26"/>
    </location>
</feature>
<evidence type="ECO:0000256" key="4">
    <source>
        <dbReference type="ARBA" id="ARBA00022729"/>
    </source>
</evidence>
<dbReference type="PANTHER" id="PTHR31044">
    <property type="entry name" value="BETA-1,3 GLUCANASE"/>
    <property type="match status" value="1"/>
</dbReference>
<proteinExistence type="evidence at transcript level"/>
<keyword evidence="5" id="KW-0472">Membrane</keyword>
<dbReference type="CAZy" id="CBM43">
    <property type="family name" value="Carbohydrate-Binding Module Family 43"/>
</dbReference>
<dbReference type="GO" id="GO:0009506">
    <property type="term" value="C:plasmodesma"/>
    <property type="evidence" value="ECO:0007669"/>
    <property type="project" value="UniProtKB-ARBA"/>
</dbReference>
<dbReference type="GO" id="GO:0005886">
    <property type="term" value="C:plasma membrane"/>
    <property type="evidence" value="ECO:0007669"/>
    <property type="project" value="UniProtKB-SubCell"/>
</dbReference>
<dbReference type="Pfam" id="PF07983">
    <property type="entry name" value="X8"/>
    <property type="match status" value="1"/>
</dbReference>
<evidence type="ECO:0000256" key="8">
    <source>
        <dbReference type="SAM" id="SignalP"/>
    </source>
</evidence>
<evidence type="ECO:0000256" key="3">
    <source>
        <dbReference type="ARBA" id="ARBA00022622"/>
    </source>
</evidence>
<dbReference type="FunFam" id="1.20.58.1040:FF:000001">
    <property type="entry name" value="Glucan endo-1,3-beta-glucosidase 4"/>
    <property type="match status" value="1"/>
</dbReference>
<keyword evidence="3" id="KW-0336">GPI-anchor</keyword>
<evidence type="ECO:0000256" key="7">
    <source>
        <dbReference type="ARBA" id="ARBA00023180"/>
    </source>
</evidence>
<dbReference type="InterPro" id="IPR012946">
    <property type="entry name" value="X8"/>
</dbReference>
<name>A9NZF3_PICSI</name>
<keyword evidence="3" id="KW-0449">Lipoprotein</keyword>
<keyword evidence="6" id="KW-1015">Disulfide bond</keyword>
<evidence type="ECO:0000256" key="1">
    <source>
        <dbReference type="ARBA" id="ARBA00004609"/>
    </source>
</evidence>
<accession>A9NZF3</accession>
<keyword evidence="2" id="KW-1003">Cell membrane</keyword>
<evidence type="ECO:0000256" key="5">
    <source>
        <dbReference type="ARBA" id="ARBA00023136"/>
    </source>
</evidence>
<comment type="subcellular location">
    <subcellularLocation>
        <location evidence="1">Cell membrane</location>
        <topology evidence="1">Lipid-anchor</topology>
        <topology evidence="1">GPI-anchor</topology>
    </subcellularLocation>
</comment>